<accession>A0A2S0MRP2</accession>
<evidence type="ECO:0000256" key="1">
    <source>
        <dbReference type="SAM" id="MobiDB-lite"/>
    </source>
</evidence>
<dbReference type="RefSeq" id="WP_106472866.1">
    <property type="nucleotide sequence ID" value="NZ_CP027665.1"/>
</dbReference>
<keyword evidence="2" id="KW-0966">Cell projection</keyword>
<dbReference type="InterPro" id="IPR036679">
    <property type="entry name" value="FlgN-like_sf"/>
</dbReference>
<organism evidence="2 3">
    <name type="scientific">Pukyongiella litopenaei</name>
    <dbReference type="NCBI Taxonomy" id="2605946"/>
    <lineage>
        <taxon>Bacteria</taxon>
        <taxon>Pseudomonadati</taxon>
        <taxon>Pseudomonadota</taxon>
        <taxon>Alphaproteobacteria</taxon>
        <taxon>Rhodobacterales</taxon>
        <taxon>Paracoccaceae</taxon>
        <taxon>Pukyongiella</taxon>
    </lineage>
</organism>
<name>A0A2S0MRP2_9RHOB</name>
<proteinExistence type="predicted"/>
<evidence type="ECO:0000313" key="3">
    <source>
        <dbReference type="Proteomes" id="UP000237655"/>
    </source>
</evidence>
<keyword evidence="2" id="KW-0969">Cilium</keyword>
<reference evidence="3" key="1">
    <citation type="submission" date="2018-03" db="EMBL/GenBank/DDBJ databases">
        <title>Genomic analysis of the strain SH-1 isolated from shrimp intestine.</title>
        <authorList>
            <person name="Kim Y.-S."/>
            <person name="Kim S.-E."/>
            <person name="Kim K.-H."/>
        </authorList>
    </citation>
    <scope>NUCLEOTIDE SEQUENCE [LARGE SCALE GENOMIC DNA]</scope>
    <source>
        <strain evidence="3">SH-1</strain>
    </source>
</reference>
<dbReference type="GO" id="GO:0044780">
    <property type="term" value="P:bacterial-type flagellum assembly"/>
    <property type="evidence" value="ECO:0007669"/>
    <property type="project" value="InterPro"/>
</dbReference>
<dbReference type="KEGG" id="thas:C6Y53_13210"/>
<evidence type="ECO:0000313" key="2">
    <source>
        <dbReference type="EMBL" id="AVO38555.1"/>
    </source>
</evidence>
<dbReference type="Gene3D" id="1.20.58.300">
    <property type="entry name" value="FlgN-like"/>
    <property type="match status" value="1"/>
</dbReference>
<keyword evidence="3" id="KW-1185">Reference proteome</keyword>
<dbReference type="Proteomes" id="UP000237655">
    <property type="component" value="Chromosome"/>
</dbReference>
<keyword evidence="2" id="KW-0282">Flagellum</keyword>
<feature type="compositionally biased region" description="Basic and acidic residues" evidence="1">
    <location>
        <begin position="92"/>
        <end position="101"/>
    </location>
</feature>
<sequence>MTQADPDNRIEQLDTLLDCERAALIAGDFARLERLVSEKENLVAQIDVTQAQPGDLPSLREKMARNQDLLTGAMEGIRAVARRLSDLQQARKGTDVYDGKGRKTHLSARVASSVEKRA</sequence>
<dbReference type="SUPFAM" id="SSF140566">
    <property type="entry name" value="FlgN-like"/>
    <property type="match status" value="1"/>
</dbReference>
<dbReference type="AlphaFoldDB" id="A0A2S0MRP2"/>
<feature type="region of interest" description="Disordered" evidence="1">
    <location>
        <begin position="91"/>
        <end position="118"/>
    </location>
</feature>
<dbReference type="EMBL" id="CP027665">
    <property type="protein sequence ID" value="AVO38555.1"/>
    <property type="molecule type" value="Genomic_DNA"/>
</dbReference>
<gene>
    <name evidence="2" type="ORF">C6Y53_13210</name>
</gene>
<protein>
    <submittedName>
        <fullName evidence="2">Flagellar biosynthesis protein FlgN</fullName>
    </submittedName>
</protein>